<dbReference type="AlphaFoldDB" id="A0A1I6XCG5"/>
<protein>
    <recommendedName>
        <fullName evidence="3">Enediyne biosynthesis protein</fullName>
    </recommendedName>
</protein>
<dbReference type="RefSeq" id="WP_092973188.1">
    <property type="nucleotide sequence ID" value="NZ_FPAT01000001.1"/>
</dbReference>
<sequence length="324" mass="36366">MGKGWRTLRRRMLTPHVSATSLEVRGFHKKDPDSCELLETVGKEFLSGYGDAVEVNSTAELKKRLEEVPEQFRGFAYEGAAMGYTVLDGLPVGGRRHLAEFLAGVGERHVYTAYVGIGWAMARLPRFRWPRVDTFDPLLRWLVLDGYGFHQAYFHTRRYVYEQFRNDKLFWPARGTGSYQNRAVDQGIGRAMWFVGGTDAERVATMIEKFPVSRRSDLYGGAGLAAAYAGGASEEELRRFRERAGEHRAQVAQGAAFAAEARLHGGVMVPDTELAVEVLCGTTTERAASLTREVRPGRSDVGDSPAYEIWRRRIADEFVSLGRY</sequence>
<name>A0A1I6XCG5_9ACTN</name>
<keyword evidence="2" id="KW-1185">Reference proteome</keyword>
<dbReference type="Pfam" id="PF08012">
    <property type="entry name" value="DUF1702"/>
    <property type="match status" value="1"/>
</dbReference>
<organism evidence="1 2">
    <name type="scientific">Actinopolyspora righensis</name>
    <dbReference type="NCBI Taxonomy" id="995060"/>
    <lineage>
        <taxon>Bacteria</taxon>
        <taxon>Bacillati</taxon>
        <taxon>Actinomycetota</taxon>
        <taxon>Actinomycetes</taxon>
        <taxon>Actinopolysporales</taxon>
        <taxon>Actinopolysporaceae</taxon>
        <taxon>Actinopolyspora</taxon>
        <taxon>Actinopolyspora alba group</taxon>
    </lineage>
</organism>
<dbReference type="InterPro" id="IPR012964">
    <property type="entry name" value="DUF1702"/>
</dbReference>
<dbReference type="EMBL" id="FPAT01000001">
    <property type="protein sequence ID" value="SFT36009.1"/>
    <property type="molecule type" value="Genomic_DNA"/>
</dbReference>
<dbReference type="STRING" id="995060.SAMN04487904_101463"/>
<reference evidence="2" key="1">
    <citation type="submission" date="2016-10" db="EMBL/GenBank/DDBJ databases">
        <authorList>
            <person name="Varghese N."/>
            <person name="Submissions S."/>
        </authorList>
    </citation>
    <scope>NUCLEOTIDE SEQUENCE [LARGE SCALE GENOMIC DNA]</scope>
    <source>
        <strain evidence="2">DSM 45501</strain>
    </source>
</reference>
<evidence type="ECO:0000313" key="2">
    <source>
        <dbReference type="Proteomes" id="UP000199165"/>
    </source>
</evidence>
<accession>A0A1I6XCG5</accession>
<gene>
    <name evidence="1" type="ORF">SAMN04487904_101463</name>
</gene>
<proteinExistence type="predicted"/>
<evidence type="ECO:0000313" key="1">
    <source>
        <dbReference type="EMBL" id="SFT36009.1"/>
    </source>
</evidence>
<evidence type="ECO:0008006" key="3">
    <source>
        <dbReference type="Google" id="ProtNLM"/>
    </source>
</evidence>
<dbReference type="Proteomes" id="UP000199165">
    <property type="component" value="Unassembled WGS sequence"/>
</dbReference>